<gene>
    <name evidence="3" type="ORF">Dda_1616</name>
</gene>
<keyword evidence="4" id="KW-1185">Reference proteome</keyword>
<dbReference type="Proteomes" id="UP001221413">
    <property type="component" value="Unassembled WGS sequence"/>
</dbReference>
<dbReference type="CDD" id="cd00201">
    <property type="entry name" value="WW"/>
    <property type="match status" value="1"/>
</dbReference>
<reference evidence="3" key="1">
    <citation type="submission" date="2023-01" db="EMBL/GenBank/DDBJ databases">
        <title>The chitinases involved in constricting ring structure development in the nematode-trapping fungus Drechslerella dactyloides.</title>
        <authorList>
            <person name="Wang R."/>
            <person name="Zhang L."/>
            <person name="Tang P."/>
            <person name="Li S."/>
            <person name="Liang L."/>
        </authorList>
    </citation>
    <scope>NUCLEOTIDE SEQUENCE</scope>
    <source>
        <strain evidence="3">YMF1.00031</strain>
    </source>
</reference>
<evidence type="ECO:0000256" key="1">
    <source>
        <dbReference type="SAM" id="MobiDB-lite"/>
    </source>
</evidence>
<evidence type="ECO:0000259" key="2">
    <source>
        <dbReference type="PROSITE" id="PS50020"/>
    </source>
</evidence>
<proteinExistence type="predicted"/>
<dbReference type="Pfam" id="PF00397">
    <property type="entry name" value="WW"/>
    <property type="match status" value="1"/>
</dbReference>
<organism evidence="3 4">
    <name type="scientific">Drechslerella dactyloides</name>
    <name type="common">Nematode-trapping fungus</name>
    <name type="synonym">Arthrobotrys dactyloides</name>
    <dbReference type="NCBI Taxonomy" id="74499"/>
    <lineage>
        <taxon>Eukaryota</taxon>
        <taxon>Fungi</taxon>
        <taxon>Dikarya</taxon>
        <taxon>Ascomycota</taxon>
        <taxon>Pezizomycotina</taxon>
        <taxon>Orbiliomycetes</taxon>
        <taxon>Orbiliales</taxon>
        <taxon>Orbiliaceae</taxon>
        <taxon>Drechslerella</taxon>
    </lineage>
</organism>
<dbReference type="PROSITE" id="PS50020">
    <property type="entry name" value="WW_DOMAIN_2"/>
    <property type="match status" value="1"/>
</dbReference>
<protein>
    <recommendedName>
        <fullName evidence="2">WW domain-containing protein</fullName>
    </recommendedName>
</protein>
<dbReference type="InterPro" id="IPR036020">
    <property type="entry name" value="WW_dom_sf"/>
</dbReference>
<feature type="region of interest" description="Disordered" evidence="1">
    <location>
        <begin position="187"/>
        <end position="216"/>
    </location>
</feature>
<feature type="region of interest" description="Disordered" evidence="1">
    <location>
        <begin position="89"/>
        <end position="110"/>
    </location>
</feature>
<dbReference type="AlphaFoldDB" id="A0AAD6J3E2"/>
<name>A0AAD6J3E2_DREDA</name>
<dbReference type="PROSITE" id="PS01159">
    <property type="entry name" value="WW_DOMAIN_1"/>
    <property type="match status" value="1"/>
</dbReference>
<sequence length="216" mass="23463">MSNYADSMLGHPTDPNVGLPPGWTARWDQNNQHWFYVDTNSGRTQWERPGANYGAPPSSGSGGYGSSNYDNHYDNKGYHKNWESHQDKYAAEPEHSIPSGRPKSPKKHSHWGGYAAAGLGALGLGVLGGAVLGSEADNIAGWTGEKVGEAEGKIHNVETDIVDAPENVAEWAGDKVGEVEHFGDEVKQYGDNIDNAYDEGKYEGRYDDDDGGDYDD</sequence>
<dbReference type="SMART" id="SM00456">
    <property type="entry name" value="WW"/>
    <property type="match status" value="1"/>
</dbReference>
<dbReference type="InterPro" id="IPR001202">
    <property type="entry name" value="WW_dom"/>
</dbReference>
<feature type="domain" description="WW" evidence="2">
    <location>
        <begin position="17"/>
        <end position="51"/>
    </location>
</feature>
<feature type="region of interest" description="Disordered" evidence="1">
    <location>
        <begin position="45"/>
        <end position="70"/>
    </location>
</feature>
<dbReference type="Gene3D" id="2.20.70.10">
    <property type="match status" value="1"/>
</dbReference>
<accession>A0AAD6J3E2</accession>
<evidence type="ECO:0000313" key="4">
    <source>
        <dbReference type="Proteomes" id="UP001221413"/>
    </source>
</evidence>
<feature type="compositionally biased region" description="Acidic residues" evidence="1">
    <location>
        <begin position="206"/>
        <end position="216"/>
    </location>
</feature>
<feature type="compositionally biased region" description="Low complexity" evidence="1">
    <location>
        <begin position="49"/>
        <end position="59"/>
    </location>
</feature>
<evidence type="ECO:0000313" key="3">
    <source>
        <dbReference type="EMBL" id="KAJ6263057.1"/>
    </source>
</evidence>
<dbReference type="EMBL" id="JAQGDS010000002">
    <property type="protein sequence ID" value="KAJ6263057.1"/>
    <property type="molecule type" value="Genomic_DNA"/>
</dbReference>
<comment type="caution">
    <text evidence="3">The sequence shown here is derived from an EMBL/GenBank/DDBJ whole genome shotgun (WGS) entry which is preliminary data.</text>
</comment>
<dbReference type="SUPFAM" id="SSF51045">
    <property type="entry name" value="WW domain"/>
    <property type="match status" value="1"/>
</dbReference>